<name>A0ABU1LF21_9FLAO</name>
<evidence type="ECO:0000313" key="2">
    <source>
        <dbReference type="EMBL" id="MDR6405321.1"/>
    </source>
</evidence>
<evidence type="ECO:0000313" key="3">
    <source>
        <dbReference type="Proteomes" id="UP001184853"/>
    </source>
</evidence>
<feature type="compositionally biased region" description="Basic and acidic residues" evidence="1">
    <location>
        <begin position="69"/>
        <end position="85"/>
    </location>
</feature>
<organism evidence="2 3">
    <name type="scientific">Chryseobacterium geocarposphaerae</name>
    <dbReference type="NCBI Taxonomy" id="1416776"/>
    <lineage>
        <taxon>Bacteria</taxon>
        <taxon>Pseudomonadati</taxon>
        <taxon>Bacteroidota</taxon>
        <taxon>Flavobacteriia</taxon>
        <taxon>Flavobacteriales</taxon>
        <taxon>Weeksellaceae</taxon>
        <taxon>Chryseobacterium group</taxon>
        <taxon>Chryseobacterium</taxon>
    </lineage>
</organism>
<accession>A0ABU1LF21</accession>
<feature type="region of interest" description="Disordered" evidence="1">
    <location>
        <begin position="62"/>
        <end position="86"/>
    </location>
</feature>
<reference evidence="2 3" key="1">
    <citation type="submission" date="2023-07" db="EMBL/GenBank/DDBJ databases">
        <title>Sorghum-associated microbial communities from plants grown in Nebraska, USA.</title>
        <authorList>
            <person name="Schachtman D."/>
        </authorList>
    </citation>
    <scope>NUCLEOTIDE SEQUENCE [LARGE SCALE GENOMIC DNA]</scope>
    <source>
        <strain evidence="2 3">DS1709</strain>
    </source>
</reference>
<proteinExistence type="predicted"/>
<evidence type="ECO:0000256" key="1">
    <source>
        <dbReference type="SAM" id="MobiDB-lite"/>
    </source>
</evidence>
<gene>
    <name evidence="2" type="ORF">J2781_002250</name>
</gene>
<sequence>MKTAKLLLIFITIISCCNKKNDTVELSYKFKKEEKKLELLLYNNTQEDFIVLIPRTISFTGNSSSTGDKTLDSKNPEATLSKEEQTNISRQMTQIESVLNPDTLMNDRKYFPTAILIKKKEKKRLDYRLNNDFVTDRIYKSKFFKMRDVLNIPQNIDILKKMVDYRQNDHYKIYIDDFNIKDSLQVKF</sequence>
<keyword evidence="3" id="KW-1185">Reference proteome</keyword>
<dbReference type="RefSeq" id="WP_115982693.1">
    <property type="nucleotide sequence ID" value="NZ_JAVDQS010000005.1"/>
</dbReference>
<dbReference type="EMBL" id="JAVDQS010000005">
    <property type="protein sequence ID" value="MDR6405321.1"/>
    <property type="molecule type" value="Genomic_DNA"/>
</dbReference>
<evidence type="ECO:0008006" key="4">
    <source>
        <dbReference type="Google" id="ProtNLM"/>
    </source>
</evidence>
<dbReference type="Proteomes" id="UP001184853">
    <property type="component" value="Unassembled WGS sequence"/>
</dbReference>
<dbReference type="PROSITE" id="PS51257">
    <property type="entry name" value="PROKAR_LIPOPROTEIN"/>
    <property type="match status" value="1"/>
</dbReference>
<protein>
    <recommendedName>
        <fullName evidence="4">Lipoprotein</fullName>
    </recommendedName>
</protein>
<comment type="caution">
    <text evidence="2">The sequence shown here is derived from an EMBL/GenBank/DDBJ whole genome shotgun (WGS) entry which is preliminary data.</text>
</comment>